<protein>
    <recommendedName>
        <fullName evidence="3">Fructose-bisphosphate aldolase</fullName>
    </recommendedName>
</protein>
<proteinExistence type="predicted"/>
<organism evidence="1 2">
    <name type="scientific">Mesotoga infera</name>
    <dbReference type="NCBI Taxonomy" id="1236046"/>
    <lineage>
        <taxon>Bacteria</taxon>
        <taxon>Thermotogati</taxon>
        <taxon>Thermotogota</taxon>
        <taxon>Thermotogae</taxon>
        <taxon>Kosmotogales</taxon>
        <taxon>Kosmotogaceae</taxon>
        <taxon>Mesotoga</taxon>
    </lineage>
</organism>
<dbReference type="SMART" id="SM01133">
    <property type="entry name" value="DeoC"/>
    <property type="match status" value="1"/>
</dbReference>
<dbReference type="Proteomes" id="UP000264215">
    <property type="component" value="Unassembled WGS sequence"/>
</dbReference>
<dbReference type="Gene3D" id="3.20.20.70">
    <property type="entry name" value="Aldolase class I"/>
    <property type="match status" value="1"/>
</dbReference>
<evidence type="ECO:0008006" key="3">
    <source>
        <dbReference type="Google" id="ProtNLM"/>
    </source>
</evidence>
<dbReference type="SUPFAM" id="SSF51569">
    <property type="entry name" value="Aldolase"/>
    <property type="match status" value="1"/>
</dbReference>
<dbReference type="EMBL" id="DQBS01000088">
    <property type="protein sequence ID" value="HCO69651.1"/>
    <property type="molecule type" value="Genomic_DNA"/>
</dbReference>
<dbReference type="PANTHER" id="PTHR47916">
    <property type="entry name" value="FRUCTOSE-BISPHOSPHATE ALDOLASE CLASS 1"/>
    <property type="match status" value="1"/>
</dbReference>
<dbReference type="GO" id="GO:0016829">
    <property type="term" value="F:lyase activity"/>
    <property type="evidence" value="ECO:0007669"/>
    <property type="project" value="InterPro"/>
</dbReference>
<comment type="caution">
    <text evidence="1">The sequence shown here is derived from an EMBL/GenBank/DDBJ whole genome shotgun (WGS) entry which is preliminary data.</text>
</comment>
<gene>
    <name evidence="1" type="ORF">DIT26_03560</name>
</gene>
<dbReference type="AlphaFoldDB" id="A0A3D3TL54"/>
<reference evidence="1 2" key="1">
    <citation type="journal article" date="2018" name="Nat. Biotechnol.">
        <title>A standardized bacterial taxonomy based on genome phylogeny substantially revises the tree of life.</title>
        <authorList>
            <person name="Parks D.H."/>
            <person name="Chuvochina M."/>
            <person name="Waite D.W."/>
            <person name="Rinke C."/>
            <person name="Skarshewski A."/>
            <person name="Chaumeil P.A."/>
            <person name="Hugenholtz P."/>
        </authorList>
    </citation>
    <scope>NUCLEOTIDE SEQUENCE [LARGE SCALE GENOMIC DNA]</scope>
    <source>
        <strain evidence="1">UBA9905</strain>
    </source>
</reference>
<dbReference type="Pfam" id="PF01791">
    <property type="entry name" value="DeoC"/>
    <property type="match status" value="1"/>
</dbReference>
<sequence>MQQTGGVLVDGLKRRLNRLLCGESLILAAADHGQFTGVPEGLEDIRRYIHEVEGLNVDGIILNPGIASLIDEFDCRKSLIVRATHAGSALSGDIENTKYFLQPEEALRIGADGVIVMGIAGQKCDSEALHSLSKAIWEYRRYGIPVIAEMLPYKKEEYFSKKVIADISRIAAELGANIVKTNITDDYEYVIKSCPVPVIIAGGEKDKDFFSSLEEAAAAGAAGAAIGRNLYLDTDKPSFVKRAREVFKRR</sequence>
<evidence type="ECO:0000313" key="2">
    <source>
        <dbReference type="Proteomes" id="UP000264215"/>
    </source>
</evidence>
<evidence type="ECO:0000313" key="1">
    <source>
        <dbReference type="EMBL" id="HCO69651.1"/>
    </source>
</evidence>
<accession>A0A3D3TL54</accession>
<dbReference type="PANTHER" id="PTHR47916:SF1">
    <property type="entry name" value="3-HYDROXY-5-PHOSPHONOOXYPENTANE-2,4-DIONE THIOLASE"/>
    <property type="match status" value="1"/>
</dbReference>
<dbReference type="InterPro" id="IPR013785">
    <property type="entry name" value="Aldolase_TIM"/>
</dbReference>
<dbReference type="InterPro" id="IPR050456">
    <property type="entry name" value="DeoC/FbaB_aldolase"/>
</dbReference>
<dbReference type="InterPro" id="IPR002915">
    <property type="entry name" value="DeoC/FbaB/LacD_aldolase"/>
</dbReference>
<name>A0A3D3TL54_9BACT</name>